<dbReference type="GO" id="GO:0009055">
    <property type="term" value="F:electron transfer activity"/>
    <property type="evidence" value="ECO:0007669"/>
    <property type="project" value="UniProtKB-UniRule"/>
</dbReference>
<evidence type="ECO:0000256" key="5">
    <source>
        <dbReference type="ARBA" id="ARBA00048542"/>
    </source>
</evidence>
<accession>A0A1H3FRQ9</accession>
<comment type="cofactor">
    <cofactor evidence="6">
        <name>FMN</name>
        <dbReference type="ChEBI" id="CHEBI:58210"/>
    </cofactor>
    <text evidence="6">Binds 1 FMN per subunit.</text>
</comment>
<dbReference type="EC" id="1.6.5.-" evidence="6"/>
<dbReference type="PANTHER" id="PTHR43741">
    <property type="entry name" value="FMN-DEPENDENT NADH-AZOREDUCTASE 1"/>
    <property type="match status" value="1"/>
</dbReference>
<dbReference type="EMBL" id="FNOU01000011">
    <property type="protein sequence ID" value="SDX93610.1"/>
    <property type="molecule type" value="Genomic_DNA"/>
</dbReference>
<dbReference type="STRING" id="1528.SAMN04488579_11161"/>
<gene>
    <name evidence="6" type="primary">azoR</name>
    <name evidence="8" type="ORF">SAMN04488579_11161</name>
</gene>
<organism evidence="8 9">
    <name type="scientific">Eubacterium barkeri</name>
    <name type="common">Clostridium barkeri</name>
    <dbReference type="NCBI Taxonomy" id="1528"/>
    <lineage>
        <taxon>Bacteria</taxon>
        <taxon>Bacillati</taxon>
        <taxon>Bacillota</taxon>
        <taxon>Clostridia</taxon>
        <taxon>Eubacteriales</taxon>
        <taxon>Eubacteriaceae</taxon>
        <taxon>Eubacterium</taxon>
    </lineage>
</organism>
<comment type="similarity">
    <text evidence="6">Belongs to the azoreductase type 1 family.</text>
</comment>
<feature type="domain" description="Flavodoxin-like fold" evidence="7">
    <location>
        <begin position="1"/>
        <end position="193"/>
    </location>
</feature>
<feature type="binding site" evidence="6">
    <location>
        <begin position="134"/>
        <end position="137"/>
    </location>
    <ligand>
        <name>FMN</name>
        <dbReference type="ChEBI" id="CHEBI:58210"/>
    </ligand>
</feature>
<evidence type="ECO:0000256" key="6">
    <source>
        <dbReference type="HAMAP-Rule" id="MF_01216"/>
    </source>
</evidence>
<dbReference type="OrthoDB" id="9805013at2"/>
<dbReference type="AlphaFoldDB" id="A0A1H3FRQ9"/>
<dbReference type="InterPro" id="IPR050104">
    <property type="entry name" value="FMN-dep_NADH:Q_OxRdtase_AzoR1"/>
</dbReference>
<dbReference type="Proteomes" id="UP000199652">
    <property type="component" value="Unassembled WGS sequence"/>
</dbReference>
<keyword evidence="2 6" id="KW-0288">FMN</keyword>
<evidence type="ECO:0000256" key="2">
    <source>
        <dbReference type="ARBA" id="ARBA00022643"/>
    </source>
</evidence>
<dbReference type="PANTHER" id="PTHR43741:SF4">
    <property type="entry name" value="FMN-DEPENDENT NADH:QUINONE OXIDOREDUCTASE"/>
    <property type="match status" value="1"/>
</dbReference>
<keyword evidence="3 6" id="KW-0560">Oxidoreductase</keyword>
<dbReference type="Gene3D" id="3.40.50.360">
    <property type="match status" value="1"/>
</dbReference>
<comment type="function">
    <text evidence="6">Also exhibits azoreductase activity. Catalyzes the reductive cleavage of the azo bond in aromatic azo compounds to the corresponding amines.</text>
</comment>
<comment type="subunit">
    <text evidence="6">Homodimer.</text>
</comment>
<dbReference type="GO" id="GO:0010181">
    <property type="term" value="F:FMN binding"/>
    <property type="evidence" value="ECO:0007669"/>
    <property type="project" value="UniProtKB-UniRule"/>
</dbReference>
<dbReference type="GO" id="GO:0016652">
    <property type="term" value="F:oxidoreductase activity, acting on NAD(P)H as acceptor"/>
    <property type="evidence" value="ECO:0007669"/>
    <property type="project" value="UniProtKB-UniRule"/>
</dbReference>
<dbReference type="RefSeq" id="WP_090245271.1">
    <property type="nucleotide sequence ID" value="NZ_FNOU01000011.1"/>
</dbReference>
<protein>
    <recommendedName>
        <fullName evidence="6">FMN dependent NADH:quinone oxidoreductase</fullName>
        <ecNumber evidence="6">1.6.5.-</ecNumber>
    </recommendedName>
    <alternativeName>
        <fullName evidence="6">Azo-dye reductase</fullName>
    </alternativeName>
    <alternativeName>
        <fullName evidence="6">FMN-dependent NADH-azo compound oxidoreductase</fullName>
    </alternativeName>
    <alternativeName>
        <fullName evidence="6">FMN-dependent NADH-azoreductase</fullName>
        <ecNumber evidence="6">1.7.1.17</ecNumber>
    </alternativeName>
</protein>
<name>A0A1H3FRQ9_EUBBA</name>
<proteinExistence type="inferred from homology"/>
<comment type="caution">
    <text evidence="6">Lacks conserved residue(s) required for the propagation of feature annotation.</text>
</comment>
<keyword evidence="9" id="KW-1185">Reference proteome</keyword>
<comment type="catalytic activity">
    <reaction evidence="5">
        <text>N,N-dimethyl-1,4-phenylenediamine + anthranilate + 2 NAD(+) = 2-(4-dimethylaminophenyl)diazenylbenzoate + 2 NADH + 2 H(+)</text>
        <dbReference type="Rhea" id="RHEA:55872"/>
        <dbReference type="ChEBI" id="CHEBI:15378"/>
        <dbReference type="ChEBI" id="CHEBI:15783"/>
        <dbReference type="ChEBI" id="CHEBI:16567"/>
        <dbReference type="ChEBI" id="CHEBI:57540"/>
        <dbReference type="ChEBI" id="CHEBI:57945"/>
        <dbReference type="ChEBI" id="CHEBI:71579"/>
        <dbReference type="EC" id="1.7.1.17"/>
    </reaction>
    <physiologicalReaction direction="right-to-left" evidence="5">
        <dbReference type="Rhea" id="RHEA:55874"/>
    </physiologicalReaction>
</comment>
<comment type="function">
    <text evidence="6">Quinone reductase that provides resistance to thiol-specific stress caused by electrophilic quinones.</text>
</comment>
<reference evidence="9" key="1">
    <citation type="submission" date="2016-10" db="EMBL/GenBank/DDBJ databases">
        <authorList>
            <person name="Varghese N."/>
            <person name="Submissions S."/>
        </authorList>
    </citation>
    <scope>NUCLEOTIDE SEQUENCE [LARGE SCALE GENOMIC DNA]</scope>
    <source>
        <strain evidence="9">VPI 5359</strain>
    </source>
</reference>
<evidence type="ECO:0000313" key="8">
    <source>
        <dbReference type="EMBL" id="SDX93610.1"/>
    </source>
</evidence>
<evidence type="ECO:0000256" key="4">
    <source>
        <dbReference type="ARBA" id="ARBA00023027"/>
    </source>
</evidence>
<evidence type="ECO:0000256" key="3">
    <source>
        <dbReference type="ARBA" id="ARBA00023002"/>
    </source>
</evidence>
<dbReference type="InterPro" id="IPR003680">
    <property type="entry name" value="Flavodoxin_fold"/>
</dbReference>
<keyword evidence="1 6" id="KW-0285">Flavoprotein</keyword>
<dbReference type="Pfam" id="PF02525">
    <property type="entry name" value="Flavodoxin_2"/>
    <property type="match status" value="1"/>
</dbReference>
<dbReference type="GO" id="GO:0016655">
    <property type="term" value="F:oxidoreductase activity, acting on NAD(P)H, quinone or similar compound as acceptor"/>
    <property type="evidence" value="ECO:0007669"/>
    <property type="project" value="InterPro"/>
</dbReference>
<keyword evidence="4 6" id="KW-0520">NAD</keyword>
<evidence type="ECO:0000313" key="9">
    <source>
        <dbReference type="Proteomes" id="UP000199652"/>
    </source>
</evidence>
<comment type="catalytic activity">
    <reaction evidence="6">
        <text>2 a quinone + NADH + H(+) = 2 a 1,4-benzosemiquinone + NAD(+)</text>
        <dbReference type="Rhea" id="RHEA:65952"/>
        <dbReference type="ChEBI" id="CHEBI:15378"/>
        <dbReference type="ChEBI" id="CHEBI:57540"/>
        <dbReference type="ChEBI" id="CHEBI:57945"/>
        <dbReference type="ChEBI" id="CHEBI:132124"/>
        <dbReference type="ChEBI" id="CHEBI:134225"/>
    </reaction>
</comment>
<dbReference type="InterPro" id="IPR023048">
    <property type="entry name" value="NADH:quinone_OxRdtase_FMN_depd"/>
</dbReference>
<dbReference type="SUPFAM" id="SSF52218">
    <property type="entry name" value="Flavoproteins"/>
    <property type="match status" value="1"/>
</dbReference>
<dbReference type="HAMAP" id="MF_01216">
    <property type="entry name" value="Azoreductase_type1"/>
    <property type="match status" value="1"/>
</dbReference>
<sequence length="198" mass="21410">MSLLYIDACIRGDASRTKRLATAFLDTYFETHPGDTLITREIAKHPLPPLNAKDYAKREALMATGKLDAPVFAPALEFAEAEHIVIAAPFWDLSFPAVVKAYLEQVSVAGIAFNYTETGSIGLCVAKDLTFITTRGGITTGDLAFLEQGARYLEVLSQIYGIARFQCIAAEGLDIEGLDVPEIMAQAEHQAKEAAAAL</sequence>
<dbReference type="InterPro" id="IPR029039">
    <property type="entry name" value="Flavoprotein-like_sf"/>
</dbReference>
<dbReference type="EC" id="1.7.1.17" evidence="6"/>
<evidence type="ECO:0000259" key="7">
    <source>
        <dbReference type="Pfam" id="PF02525"/>
    </source>
</evidence>
<evidence type="ECO:0000256" key="1">
    <source>
        <dbReference type="ARBA" id="ARBA00022630"/>
    </source>
</evidence>